<dbReference type="AlphaFoldDB" id="A0A1F7J240"/>
<dbReference type="InterPro" id="IPR038390">
    <property type="entry name" value="Metal_Tscrpt_repr_sf"/>
</dbReference>
<reference evidence="1 2" key="1">
    <citation type="journal article" date="2016" name="Nat. Commun.">
        <title>Thousands of microbial genomes shed light on interconnected biogeochemical processes in an aquifer system.</title>
        <authorList>
            <person name="Anantharaman K."/>
            <person name="Brown C.T."/>
            <person name="Hug L.A."/>
            <person name="Sharon I."/>
            <person name="Castelle C.J."/>
            <person name="Probst A.J."/>
            <person name="Thomas B.C."/>
            <person name="Singh A."/>
            <person name="Wilkins M.J."/>
            <person name="Karaoz U."/>
            <person name="Brodie E.L."/>
            <person name="Williams K.H."/>
            <person name="Hubbard S.S."/>
            <person name="Banfield J.F."/>
        </authorList>
    </citation>
    <scope>NUCLEOTIDE SEQUENCE [LARGE SCALE GENOMIC DNA]</scope>
</reference>
<dbReference type="EMBL" id="MGAQ01000028">
    <property type="protein sequence ID" value="OGK49678.1"/>
    <property type="molecule type" value="Genomic_DNA"/>
</dbReference>
<gene>
    <name evidence="1" type="ORF">A3B50_03035</name>
</gene>
<proteinExistence type="predicted"/>
<dbReference type="Pfam" id="PF02583">
    <property type="entry name" value="Trns_repr_metal"/>
    <property type="match status" value="1"/>
</dbReference>
<protein>
    <recommendedName>
        <fullName evidence="3">Cytoplasmic protein</fullName>
    </recommendedName>
</protein>
<dbReference type="CDD" id="cd10148">
    <property type="entry name" value="CsoR-like_DUF156"/>
    <property type="match status" value="1"/>
</dbReference>
<dbReference type="PANTHER" id="PTHR33677:SF5">
    <property type="entry name" value="TRANSCRIPTIONAL REPRESSOR FRMR"/>
    <property type="match status" value="1"/>
</dbReference>
<evidence type="ECO:0000313" key="2">
    <source>
        <dbReference type="Proteomes" id="UP000178558"/>
    </source>
</evidence>
<dbReference type="PANTHER" id="PTHR33677">
    <property type="entry name" value="TRANSCRIPTIONAL REPRESSOR FRMR-RELATED"/>
    <property type="match status" value="1"/>
</dbReference>
<evidence type="ECO:0000313" key="1">
    <source>
        <dbReference type="EMBL" id="OGK49678.1"/>
    </source>
</evidence>
<organism evidence="1 2">
    <name type="scientific">Candidatus Roizmanbacteria bacterium RIFCSPLOWO2_01_FULL_40_42</name>
    <dbReference type="NCBI Taxonomy" id="1802066"/>
    <lineage>
        <taxon>Bacteria</taxon>
        <taxon>Candidatus Roizmaniibacteriota</taxon>
    </lineage>
</organism>
<name>A0A1F7J240_9BACT</name>
<evidence type="ECO:0008006" key="3">
    <source>
        <dbReference type="Google" id="ProtNLM"/>
    </source>
</evidence>
<dbReference type="Gene3D" id="1.20.58.1000">
    <property type="entry name" value="Metal-sensitive repressor, helix protomer"/>
    <property type="match status" value="1"/>
</dbReference>
<dbReference type="Proteomes" id="UP000178558">
    <property type="component" value="Unassembled WGS sequence"/>
</dbReference>
<comment type="caution">
    <text evidence="1">The sequence shown here is derived from an EMBL/GenBank/DDBJ whole genome shotgun (WGS) entry which is preliminary data.</text>
</comment>
<sequence length="74" mass="8651">MIDQRINRIVGQLRGIQRMIQKRRDCNEILQQITAVKKAIDSVSKEIATTTVQRYVAKKDAQKVDRIMERIINI</sequence>
<accession>A0A1F7J240</accession>
<dbReference type="InterPro" id="IPR003735">
    <property type="entry name" value="Metal_Tscrpt_repr"/>
</dbReference>
<dbReference type="GO" id="GO:0046872">
    <property type="term" value="F:metal ion binding"/>
    <property type="evidence" value="ECO:0007669"/>
    <property type="project" value="InterPro"/>
</dbReference>
<dbReference type="GO" id="GO:0045892">
    <property type="term" value="P:negative regulation of DNA-templated transcription"/>
    <property type="evidence" value="ECO:0007669"/>
    <property type="project" value="UniProtKB-ARBA"/>
</dbReference>
<dbReference type="GO" id="GO:0003677">
    <property type="term" value="F:DNA binding"/>
    <property type="evidence" value="ECO:0007669"/>
    <property type="project" value="InterPro"/>
</dbReference>